<keyword evidence="3" id="KW-0732">Signal</keyword>
<sequence length="126" mass="13979">MKIQNISCLLTILTTSRLACAYEVFYCDNTAITDNHVRIAYSNAHNAPTAGYPRSYWNDYIAENTSLQIYPIFLNGETTINTSDQVFLAWFGQGVSWGVVRISGSGAQLCDRVDRGTSLELSTIVN</sequence>
<evidence type="ECO:0000313" key="4">
    <source>
        <dbReference type="EMBL" id="SZF00985.1"/>
    </source>
</evidence>
<dbReference type="SUPFAM" id="SSF53933">
    <property type="entry name" value="Microbial ribonucleases"/>
    <property type="match status" value="1"/>
</dbReference>
<proteinExistence type="predicted"/>
<dbReference type="EMBL" id="UNSH01000032">
    <property type="protein sequence ID" value="SZF00985.1"/>
    <property type="molecule type" value="Genomic_DNA"/>
</dbReference>
<keyword evidence="2" id="KW-0378">Hydrolase</keyword>
<dbReference type="GO" id="GO:0004540">
    <property type="term" value="F:RNA nuclease activity"/>
    <property type="evidence" value="ECO:0007669"/>
    <property type="project" value="InterPro"/>
</dbReference>
<feature type="chain" id="PRO_5016731429" evidence="3">
    <location>
        <begin position="22"/>
        <end position="126"/>
    </location>
</feature>
<name>A0A383UN41_BLUHO</name>
<dbReference type="GO" id="GO:0016787">
    <property type="term" value="F:hydrolase activity"/>
    <property type="evidence" value="ECO:0007669"/>
    <property type="project" value="UniProtKB-KW"/>
</dbReference>
<dbReference type="InterPro" id="IPR016191">
    <property type="entry name" value="Ribonuclease/ribotoxin"/>
</dbReference>
<gene>
    <name evidence="4" type="ORF">BLGHR1_11736</name>
</gene>
<dbReference type="GO" id="GO:0003723">
    <property type="term" value="F:RNA binding"/>
    <property type="evidence" value="ECO:0007669"/>
    <property type="project" value="InterPro"/>
</dbReference>
<reference evidence="4 5" key="1">
    <citation type="submission" date="2017-11" db="EMBL/GenBank/DDBJ databases">
        <authorList>
            <person name="Kracher B."/>
        </authorList>
    </citation>
    <scope>NUCLEOTIDE SEQUENCE [LARGE SCALE GENOMIC DNA]</scope>
    <source>
        <strain evidence="4 5">RACE1</strain>
    </source>
</reference>
<dbReference type="VEuPathDB" id="FungiDB:BLGHR1_11736"/>
<evidence type="ECO:0000256" key="2">
    <source>
        <dbReference type="ARBA" id="ARBA00022801"/>
    </source>
</evidence>
<organism evidence="4 5">
    <name type="scientific">Blumeria hordei</name>
    <name type="common">Barley powdery mildew</name>
    <name type="synonym">Blumeria graminis f. sp. hordei</name>
    <dbReference type="NCBI Taxonomy" id="2867405"/>
    <lineage>
        <taxon>Eukaryota</taxon>
        <taxon>Fungi</taxon>
        <taxon>Dikarya</taxon>
        <taxon>Ascomycota</taxon>
        <taxon>Pezizomycotina</taxon>
        <taxon>Leotiomycetes</taxon>
        <taxon>Erysiphales</taxon>
        <taxon>Erysiphaceae</taxon>
        <taxon>Blumeria</taxon>
    </lineage>
</organism>
<dbReference type="Proteomes" id="UP000275772">
    <property type="component" value="Unassembled WGS sequence"/>
</dbReference>
<keyword evidence="1" id="KW-0540">Nuclease</keyword>
<evidence type="ECO:0000313" key="5">
    <source>
        <dbReference type="Proteomes" id="UP000275772"/>
    </source>
</evidence>
<dbReference type="AlphaFoldDB" id="A0A383UN41"/>
<feature type="signal peptide" evidence="3">
    <location>
        <begin position="1"/>
        <end position="21"/>
    </location>
</feature>
<accession>A0A383UN41</accession>
<evidence type="ECO:0000256" key="3">
    <source>
        <dbReference type="SAM" id="SignalP"/>
    </source>
</evidence>
<evidence type="ECO:0000256" key="1">
    <source>
        <dbReference type="ARBA" id="ARBA00022722"/>
    </source>
</evidence>
<protein>
    <submittedName>
        <fullName evidence="4">Uncharacterized protein</fullName>
    </submittedName>
</protein>
<dbReference type="SMR" id="A0A383UN41"/>